<gene>
    <name evidence="2" type="ORF">ACFY05_40965</name>
</gene>
<organism evidence="2 3">
    <name type="scientific">Microtetraspora fusca</name>
    <dbReference type="NCBI Taxonomy" id="1997"/>
    <lineage>
        <taxon>Bacteria</taxon>
        <taxon>Bacillati</taxon>
        <taxon>Actinomycetota</taxon>
        <taxon>Actinomycetes</taxon>
        <taxon>Streptosporangiales</taxon>
        <taxon>Streptosporangiaceae</taxon>
        <taxon>Microtetraspora</taxon>
    </lineage>
</organism>
<protein>
    <submittedName>
        <fullName evidence="2">Uncharacterized protein</fullName>
    </submittedName>
</protein>
<comment type="caution">
    <text evidence="2">The sequence shown here is derived from an EMBL/GenBank/DDBJ whole genome shotgun (WGS) entry which is preliminary data.</text>
</comment>
<dbReference type="EMBL" id="JBIAXI010000045">
    <property type="protein sequence ID" value="MFF4779208.1"/>
    <property type="molecule type" value="Genomic_DNA"/>
</dbReference>
<evidence type="ECO:0000313" key="2">
    <source>
        <dbReference type="EMBL" id="MFF4779208.1"/>
    </source>
</evidence>
<keyword evidence="1" id="KW-0812">Transmembrane</keyword>
<keyword evidence="1" id="KW-1133">Transmembrane helix</keyword>
<keyword evidence="3" id="KW-1185">Reference proteome</keyword>
<proteinExistence type="predicted"/>
<feature type="transmembrane region" description="Helical" evidence="1">
    <location>
        <begin position="64"/>
        <end position="85"/>
    </location>
</feature>
<dbReference type="RefSeq" id="WP_066951881.1">
    <property type="nucleotide sequence ID" value="NZ_BBYK01000101.1"/>
</dbReference>
<evidence type="ECO:0000256" key="1">
    <source>
        <dbReference type="SAM" id="Phobius"/>
    </source>
</evidence>
<reference evidence="2 3" key="1">
    <citation type="submission" date="2024-10" db="EMBL/GenBank/DDBJ databases">
        <title>The Natural Products Discovery Center: Release of the First 8490 Sequenced Strains for Exploring Actinobacteria Biosynthetic Diversity.</title>
        <authorList>
            <person name="Kalkreuter E."/>
            <person name="Kautsar S.A."/>
            <person name="Yang D."/>
            <person name="Bader C.D."/>
            <person name="Teijaro C.N."/>
            <person name="Fluegel L."/>
            <person name="Davis C.M."/>
            <person name="Simpson J.R."/>
            <person name="Lauterbach L."/>
            <person name="Steele A.D."/>
            <person name="Gui C."/>
            <person name="Meng S."/>
            <person name="Li G."/>
            <person name="Viehrig K."/>
            <person name="Ye F."/>
            <person name="Su P."/>
            <person name="Kiefer A.F."/>
            <person name="Nichols A."/>
            <person name="Cepeda A.J."/>
            <person name="Yan W."/>
            <person name="Fan B."/>
            <person name="Jiang Y."/>
            <person name="Adhikari A."/>
            <person name="Zheng C.-J."/>
            <person name="Schuster L."/>
            <person name="Cowan T.M."/>
            <person name="Smanski M.J."/>
            <person name="Chevrette M.G."/>
            <person name="De Carvalho L.P.S."/>
            <person name="Shen B."/>
        </authorList>
    </citation>
    <scope>NUCLEOTIDE SEQUENCE [LARGE SCALE GENOMIC DNA]</scope>
    <source>
        <strain evidence="2 3">NPDC001281</strain>
    </source>
</reference>
<dbReference type="Proteomes" id="UP001602119">
    <property type="component" value="Unassembled WGS sequence"/>
</dbReference>
<name>A0ABW6VIL6_MICFU</name>
<sequence length="102" mass="10698">MSSRAIAFIAFLFIGAGVLAGVMPLTKGGSECGSAFVSPSLAAGQDHVNECEDVRNLVQIPTTILLAIGGALLLAAFFLDVRLTVERHRREEQQQSAAPGDS</sequence>
<keyword evidence="1" id="KW-0472">Membrane</keyword>
<accession>A0ABW6VIL6</accession>
<evidence type="ECO:0000313" key="3">
    <source>
        <dbReference type="Proteomes" id="UP001602119"/>
    </source>
</evidence>